<feature type="domain" description="DNA2/NAM7 helicase-like C-terminal" evidence="1">
    <location>
        <begin position="8"/>
        <end position="122"/>
    </location>
</feature>
<dbReference type="AlphaFoldDB" id="A0A803Q3A3"/>
<dbReference type="InterPro" id="IPR047187">
    <property type="entry name" value="SF1_C_Upf1"/>
</dbReference>
<dbReference type="PANTHER" id="PTHR21529">
    <property type="entry name" value="MAMMARY TURMOR VIRUS RECEPTOR HOMOLOG 1, 2 MTVR1, 2"/>
    <property type="match status" value="1"/>
</dbReference>
<reference evidence="2" key="2">
    <citation type="submission" date="2021-03" db="UniProtKB">
        <authorList>
            <consortium name="EnsemblPlants"/>
        </authorList>
    </citation>
    <scope>IDENTIFICATION</scope>
</reference>
<dbReference type="Pfam" id="PF13087">
    <property type="entry name" value="AAA_12"/>
    <property type="match status" value="1"/>
</dbReference>
<evidence type="ECO:0000313" key="2">
    <source>
        <dbReference type="EnsemblPlants" id="cds.evm.model.07.1597"/>
    </source>
</evidence>
<keyword evidence="3" id="KW-1185">Reference proteome</keyword>
<dbReference type="InterPro" id="IPR039904">
    <property type="entry name" value="TRANK1"/>
</dbReference>
<dbReference type="SUPFAM" id="SSF52540">
    <property type="entry name" value="P-loop containing nucleoside triphosphate hydrolases"/>
    <property type="match status" value="1"/>
</dbReference>
<organism evidence="2 3">
    <name type="scientific">Cannabis sativa</name>
    <name type="common">Hemp</name>
    <name type="synonym">Marijuana</name>
    <dbReference type="NCBI Taxonomy" id="3483"/>
    <lineage>
        <taxon>Eukaryota</taxon>
        <taxon>Viridiplantae</taxon>
        <taxon>Streptophyta</taxon>
        <taxon>Embryophyta</taxon>
        <taxon>Tracheophyta</taxon>
        <taxon>Spermatophyta</taxon>
        <taxon>Magnoliopsida</taxon>
        <taxon>eudicotyledons</taxon>
        <taxon>Gunneridae</taxon>
        <taxon>Pentapetalae</taxon>
        <taxon>rosids</taxon>
        <taxon>fabids</taxon>
        <taxon>Rosales</taxon>
        <taxon>Cannabaceae</taxon>
        <taxon>Cannabis</taxon>
    </lineage>
</organism>
<dbReference type="Gramene" id="evm.model.07.1597">
    <property type="protein sequence ID" value="cds.evm.model.07.1597"/>
    <property type="gene ID" value="evm.TU.07.1597"/>
</dbReference>
<name>A0A803Q3A3_CANSA</name>
<dbReference type="OMA" id="DIENEGY"/>
<evidence type="ECO:0000313" key="3">
    <source>
        <dbReference type="Proteomes" id="UP000596661"/>
    </source>
</evidence>
<dbReference type="PANTHER" id="PTHR21529:SF4">
    <property type="entry name" value="TPR AND ANKYRIN REPEAT-CONTAINING PROTEIN 1"/>
    <property type="match status" value="1"/>
</dbReference>
<dbReference type="EnsemblPlants" id="evm.model.07.1597">
    <property type="protein sequence ID" value="cds.evm.model.07.1597"/>
    <property type="gene ID" value="evm.TU.07.1597"/>
</dbReference>
<reference evidence="2" key="1">
    <citation type="submission" date="2018-11" db="EMBL/GenBank/DDBJ databases">
        <authorList>
            <person name="Grassa J C."/>
        </authorList>
    </citation>
    <scope>NUCLEOTIDE SEQUENCE [LARGE SCALE GENOMIC DNA]</scope>
</reference>
<dbReference type="InterPro" id="IPR041679">
    <property type="entry name" value="DNA2/NAM7-like_C"/>
</dbReference>
<dbReference type="InterPro" id="IPR027417">
    <property type="entry name" value="P-loop_NTPase"/>
</dbReference>
<proteinExistence type="predicted"/>
<dbReference type="CDD" id="cd18808">
    <property type="entry name" value="SF1_C_Upf1"/>
    <property type="match status" value="1"/>
</dbReference>
<dbReference type="Gene3D" id="3.40.50.300">
    <property type="entry name" value="P-loop containing nucleotide triphosphate hydrolases"/>
    <property type="match status" value="1"/>
</dbReference>
<sequence>MDDVEYGWKNIVEVALVIRIVHNLYKEWKCLRQQLNVTIVSTYTAQVVEIKEKLGEKYSNFDGFTVRVVDIIELLEGEKADVIVLSTVRSNSEGSIGLLSNPERVKSVFTSARDCLWILGDERALCRGTSSIWKSIIRDAKARKCFFNVEEHEELGKCVVKVKKELDELNEMLNPDSFLFRNSKWKVSFSDSFVNSFVKIKSSQKKSLVMNFLLRLANGWRPKSSVSITCVESKQCLKQYKVKDFHVICSIDIENEGYRYVQVLKVWDVLPLVDVPELVRHLDTMFLTYTTDDLDRCKIRYVKG</sequence>
<dbReference type="EMBL" id="UZAU01000673">
    <property type="status" value="NOT_ANNOTATED_CDS"/>
    <property type="molecule type" value="Genomic_DNA"/>
</dbReference>
<dbReference type="Proteomes" id="UP000596661">
    <property type="component" value="Chromosome 7"/>
</dbReference>
<protein>
    <recommendedName>
        <fullName evidence="1">DNA2/NAM7 helicase-like C-terminal domain-containing protein</fullName>
    </recommendedName>
</protein>
<accession>A0A803Q3A3</accession>
<evidence type="ECO:0000259" key="1">
    <source>
        <dbReference type="Pfam" id="PF13087"/>
    </source>
</evidence>